<keyword evidence="2" id="KW-1185">Reference proteome</keyword>
<evidence type="ECO:0000313" key="2">
    <source>
        <dbReference type="Proteomes" id="UP000280696"/>
    </source>
</evidence>
<organism evidence="1 2">
    <name type="scientific">Parablautia intestinalis</name>
    <dbReference type="NCBI Taxonomy" id="2320100"/>
    <lineage>
        <taxon>Bacteria</taxon>
        <taxon>Bacillati</taxon>
        <taxon>Bacillota</taxon>
        <taxon>Clostridia</taxon>
        <taxon>Lachnospirales</taxon>
        <taxon>Lachnospiraceae</taxon>
        <taxon>Parablautia</taxon>
    </lineage>
</organism>
<accession>A0A3A9B0S8</accession>
<dbReference type="RefSeq" id="WP_120467919.1">
    <property type="nucleotide sequence ID" value="NZ_RAYQ01000005.1"/>
</dbReference>
<sequence length="135" mass="15927">MTRTSYKNQHIKEHYDRINLVIPKGEKDRIKGVCSEIGASVNEYLYMLVCNDLAGGTSRMAEKKQGFNAEQERMLEKWQVPRKYYEMIEDLSYTKDEGYFIYLKKGYINDVTGSRNIHCMKTSEVRRIIGKTRKR</sequence>
<dbReference type="AlphaFoldDB" id="A0A3A9B0S8"/>
<evidence type="ECO:0000313" key="1">
    <source>
        <dbReference type="EMBL" id="RKI92285.1"/>
    </source>
</evidence>
<proteinExistence type="predicted"/>
<comment type="caution">
    <text evidence="1">The sequence shown here is derived from an EMBL/GenBank/DDBJ whole genome shotgun (WGS) entry which is preliminary data.</text>
</comment>
<name>A0A3A9B0S8_9FIRM</name>
<dbReference type="OrthoDB" id="1824311at2"/>
<dbReference type="Proteomes" id="UP000280696">
    <property type="component" value="Unassembled WGS sequence"/>
</dbReference>
<reference evidence="1 2" key="1">
    <citation type="submission" date="2018-09" db="EMBL/GenBank/DDBJ databases">
        <title>Murine metabolic-syndrome-specific gut microbial biobank.</title>
        <authorList>
            <person name="Liu C."/>
        </authorList>
    </citation>
    <scope>NUCLEOTIDE SEQUENCE [LARGE SCALE GENOMIC DNA]</scope>
    <source>
        <strain evidence="1 2">0.1xD8-82</strain>
    </source>
</reference>
<protein>
    <submittedName>
        <fullName evidence="1">Uncharacterized protein</fullName>
    </submittedName>
</protein>
<dbReference type="EMBL" id="RAYQ01000005">
    <property type="protein sequence ID" value="RKI92285.1"/>
    <property type="molecule type" value="Genomic_DNA"/>
</dbReference>
<gene>
    <name evidence="1" type="ORF">D7V94_06240</name>
</gene>